<dbReference type="Pfam" id="PF21505">
    <property type="entry name" value="RPN2_N"/>
    <property type="match status" value="1"/>
</dbReference>
<dbReference type="InterPro" id="IPR016024">
    <property type="entry name" value="ARM-type_fold"/>
</dbReference>
<organism evidence="3 4">
    <name type="scientific">Rhizopus stolonifer</name>
    <name type="common">Rhizopus nigricans</name>
    <dbReference type="NCBI Taxonomy" id="4846"/>
    <lineage>
        <taxon>Eukaryota</taxon>
        <taxon>Fungi</taxon>
        <taxon>Fungi incertae sedis</taxon>
        <taxon>Mucoromycota</taxon>
        <taxon>Mucoromycotina</taxon>
        <taxon>Mucoromycetes</taxon>
        <taxon>Mucorales</taxon>
        <taxon>Mucorineae</taxon>
        <taxon>Rhizopodaceae</taxon>
        <taxon>Rhizopus</taxon>
    </lineage>
</organism>
<comment type="caution">
    <text evidence="3">The sequence shown here is derived from an EMBL/GenBank/DDBJ whole genome shotgun (WGS) entry which is preliminary data.</text>
</comment>
<accession>A0A367KMF3</accession>
<keyword evidence="4" id="KW-1185">Reference proteome</keyword>
<keyword evidence="1" id="KW-0677">Repeat</keyword>
<evidence type="ECO:0000313" key="4">
    <source>
        <dbReference type="Proteomes" id="UP000253551"/>
    </source>
</evidence>
<reference evidence="3 4" key="1">
    <citation type="journal article" date="2018" name="G3 (Bethesda)">
        <title>Phylogenetic and Phylogenomic Definition of Rhizopus Species.</title>
        <authorList>
            <person name="Gryganskyi A.P."/>
            <person name="Golan J."/>
            <person name="Dolatabadi S."/>
            <person name="Mondo S."/>
            <person name="Robb S."/>
            <person name="Idnurm A."/>
            <person name="Muszewska A."/>
            <person name="Steczkiewicz K."/>
            <person name="Masonjones S."/>
            <person name="Liao H.L."/>
            <person name="Gajdeczka M.T."/>
            <person name="Anike F."/>
            <person name="Vuek A."/>
            <person name="Anishchenko I.M."/>
            <person name="Voigt K."/>
            <person name="de Hoog G.S."/>
            <person name="Smith M.E."/>
            <person name="Heitman J."/>
            <person name="Vilgalys R."/>
            <person name="Stajich J.E."/>
        </authorList>
    </citation>
    <scope>NUCLEOTIDE SEQUENCE [LARGE SCALE GENOMIC DNA]</scope>
    <source>
        <strain evidence="3 4">LSU 92-RS-03</strain>
    </source>
</reference>
<dbReference type="GO" id="GO:0043161">
    <property type="term" value="P:proteasome-mediated ubiquitin-dependent protein catabolic process"/>
    <property type="evidence" value="ECO:0007669"/>
    <property type="project" value="TreeGrafter"/>
</dbReference>
<sequence length="239" mass="27109">MTALTSANGIIALLDEQQPELKVYALEQLNTLVDEFWAEISDSIAKIEILYEDTSFAQRELAALVASKVYYNLGELDDSLTFALGAGQSFDLSESSEYVTTIISKCIDKYIHLRTSVEALSETIDPRLQDIVERMFQRCAEDHEYEQAIGIALESRRLDVIQSIIQKQGGQELLAYVLEVCMTLVQNLEFRNQVLRLLVNLYKTLENPDYISISQCLVHLNDFSACADMLKHLVEKDNE</sequence>
<dbReference type="Proteomes" id="UP000253551">
    <property type="component" value="Unassembled WGS sequence"/>
</dbReference>
<feature type="domain" description="26S proteasome non-ATPase regulatory subunit 1/RPN2 N-terminal" evidence="2">
    <location>
        <begin position="5"/>
        <end position="238"/>
    </location>
</feature>
<dbReference type="STRING" id="4846.A0A367KMF3"/>
<dbReference type="AlphaFoldDB" id="A0A367KMF3"/>
<evidence type="ECO:0000259" key="2">
    <source>
        <dbReference type="Pfam" id="PF21505"/>
    </source>
</evidence>
<protein>
    <submittedName>
        <fullName evidence="3">26S proteasome non-ATPase regulatory subunit 1</fullName>
    </submittedName>
</protein>
<proteinExistence type="predicted"/>
<dbReference type="GO" id="GO:0034515">
    <property type="term" value="C:proteasome storage granule"/>
    <property type="evidence" value="ECO:0007669"/>
    <property type="project" value="TreeGrafter"/>
</dbReference>
<dbReference type="InterPro" id="IPR048570">
    <property type="entry name" value="PSMD1_RPN2_N"/>
</dbReference>
<dbReference type="PANTHER" id="PTHR10943">
    <property type="entry name" value="26S PROTEASOME NON-ATPASE REGULATORY SUBUNIT"/>
    <property type="match status" value="1"/>
</dbReference>
<dbReference type="EMBL" id="PJQM01001056">
    <property type="protein sequence ID" value="RCI03339.1"/>
    <property type="molecule type" value="Genomic_DNA"/>
</dbReference>
<feature type="non-terminal residue" evidence="3">
    <location>
        <position position="239"/>
    </location>
</feature>
<gene>
    <name evidence="3" type="primary">PSMD1</name>
    <name evidence="3" type="ORF">CU098_002804</name>
</gene>
<keyword evidence="3" id="KW-0647">Proteasome</keyword>
<dbReference type="SUPFAM" id="SSF48371">
    <property type="entry name" value="ARM repeat"/>
    <property type="match status" value="1"/>
</dbReference>
<evidence type="ECO:0000313" key="3">
    <source>
        <dbReference type="EMBL" id="RCI03339.1"/>
    </source>
</evidence>
<name>A0A367KMF3_RHIST</name>
<dbReference type="GO" id="GO:0008540">
    <property type="term" value="C:proteasome regulatory particle, base subcomplex"/>
    <property type="evidence" value="ECO:0007669"/>
    <property type="project" value="TreeGrafter"/>
</dbReference>
<dbReference type="PANTHER" id="PTHR10943:SF2">
    <property type="entry name" value="26S PROTEASOME NON-ATPASE REGULATORY SUBUNIT 1"/>
    <property type="match status" value="1"/>
</dbReference>
<dbReference type="OrthoDB" id="261572at2759"/>
<dbReference type="GO" id="GO:0005634">
    <property type="term" value="C:nucleus"/>
    <property type="evidence" value="ECO:0007669"/>
    <property type="project" value="TreeGrafter"/>
</dbReference>
<evidence type="ECO:0000256" key="1">
    <source>
        <dbReference type="ARBA" id="ARBA00022737"/>
    </source>
</evidence>